<gene>
    <name evidence="1" type="ORF">CTI12_AA547540</name>
</gene>
<comment type="caution">
    <text evidence="1">The sequence shown here is derived from an EMBL/GenBank/DDBJ whole genome shotgun (WGS) entry which is preliminary data.</text>
</comment>
<evidence type="ECO:0000313" key="2">
    <source>
        <dbReference type="Proteomes" id="UP000245207"/>
    </source>
</evidence>
<accession>A0A2U1KZA4</accession>
<dbReference type="AlphaFoldDB" id="A0A2U1KZA4"/>
<name>A0A2U1KZA4_ARTAN</name>
<sequence length="174" mass="18962">MAKSLELEENCLSKHPDAQLWFVLTESSILRKSGLFQYRFQLSVKNPVAAVETLKIQFLVLVHISSIASVTVNEDPTSGTVVGAGSKSRAILVAVSTTNLGLVFSLPDPRWMWKMRVLFSSALSFEVFCAWGGGGLSAISFIRLRQLPTHSSASGLKQVAMIVPVASLRITLKQ</sequence>
<organism evidence="1 2">
    <name type="scientific">Artemisia annua</name>
    <name type="common">Sweet wormwood</name>
    <dbReference type="NCBI Taxonomy" id="35608"/>
    <lineage>
        <taxon>Eukaryota</taxon>
        <taxon>Viridiplantae</taxon>
        <taxon>Streptophyta</taxon>
        <taxon>Embryophyta</taxon>
        <taxon>Tracheophyta</taxon>
        <taxon>Spermatophyta</taxon>
        <taxon>Magnoliopsida</taxon>
        <taxon>eudicotyledons</taxon>
        <taxon>Gunneridae</taxon>
        <taxon>Pentapetalae</taxon>
        <taxon>asterids</taxon>
        <taxon>campanulids</taxon>
        <taxon>Asterales</taxon>
        <taxon>Asteraceae</taxon>
        <taxon>Asteroideae</taxon>
        <taxon>Anthemideae</taxon>
        <taxon>Artemisiinae</taxon>
        <taxon>Artemisia</taxon>
    </lineage>
</organism>
<reference evidence="1 2" key="1">
    <citation type="journal article" date="2018" name="Mol. Plant">
        <title>The genome of Artemisia annua provides insight into the evolution of Asteraceae family and artemisinin biosynthesis.</title>
        <authorList>
            <person name="Shen Q."/>
            <person name="Zhang L."/>
            <person name="Liao Z."/>
            <person name="Wang S."/>
            <person name="Yan T."/>
            <person name="Shi P."/>
            <person name="Liu M."/>
            <person name="Fu X."/>
            <person name="Pan Q."/>
            <person name="Wang Y."/>
            <person name="Lv Z."/>
            <person name="Lu X."/>
            <person name="Zhang F."/>
            <person name="Jiang W."/>
            <person name="Ma Y."/>
            <person name="Chen M."/>
            <person name="Hao X."/>
            <person name="Li L."/>
            <person name="Tang Y."/>
            <person name="Lv G."/>
            <person name="Zhou Y."/>
            <person name="Sun X."/>
            <person name="Brodelius P.E."/>
            <person name="Rose J.K.C."/>
            <person name="Tang K."/>
        </authorList>
    </citation>
    <scope>NUCLEOTIDE SEQUENCE [LARGE SCALE GENOMIC DNA]</scope>
    <source>
        <strain evidence="2">cv. Huhao1</strain>
        <tissue evidence="1">Leaf</tissue>
    </source>
</reference>
<protein>
    <submittedName>
        <fullName evidence="1">Uncharacterized protein</fullName>
    </submittedName>
</protein>
<dbReference type="Proteomes" id="UP000245207">
    <property type="component" value="Unassembled WGS sequence"/>
</dbReference>
<proteinExistence type="predicted"/>
<keyword evidence="2" id="KW-1185">Reference proteome</keyword>
<evidence type="ECO:0000313" key="1">
    <source>
        <dbReference type="EMBL" id="PWA42083.1"/>
    </source>
</evidence>
<dbReference type="EMBL" id="PKPP01012635">
    <property type="protein sequence ID" value="PWA42083.1"/>
    <property type="molecule type" value="Genomic_DNA"/>
</dbReference>